<keyword evidence="12" id="KW-0326">Glycosidase</keyword>
<gene>
    <name evidence="16" type="ORF">ONB1V03_LOCUS11163</name>
</gene>
<evidence type="ECO:0000256" key="2">
    <source>
        <dbReference type="ARBA" id="ARBA00004760"/>
    </source>
</evidence>
<comment type="catalytic activity">
    <reaction evidence="1">
        <text>a beta-D-glucosyl-(1&lt;-&gt;1')-N-acylsphing-4-enine + H2O = an N-acylsphing-4-enine + D-glucose</text>
        <dbReference type="Rhea" id="RHEA:13269"/>
        <dbReference type="ChEBI" id="CHEBI:4167"/>
        <dbReference type="ChEBI" id="CHEBI:15377"/>
        <dbReference type="ChEBI" id="CHEBI:22801"/>
        <dbReference type="ChEBI" id="CHEBI:52639"/>
        <dbReference type="EC" id="3.2.1.45"/>
    </reaction>
    <physiologicalReaction direction="left-to-right" evidence="1">
        <dbReference type="Rhea" id="RHEA:13270"/>
    </physiologicalReaction>
</comment>
<evidence type="ECO:0000256" key="12">
    <source>
        <dbReference type="RuleBase" id="RU361188"/>
    </source>
</evidence>
<evidence type="ECO:0000313" key="17">
    <source>
        <dbReference type="Proteomes" id="UP000728032"/>
    </source>
</evidence>
<evidence type="ECO:0000313" key="16">
    <source>
        <dbReference type="EMBL" id="CAD7654516.1"/>
    </source>
</evidence>
<organism evidence="16">
    <name type="scientific">Oppiella nova</name>
    <dbReference type="NCBI Taxonomy" id="334625"/>
    <lineage>
        <taxon>Eukaryota</taxon>
        <taxon>Metazoa</taxon>
        <taxon>Ecdysozoa</taxon>
        <taxon>Arthropoda</taxon>
        <taxon>Chelicerata</taxon>
        <taxon>Arachnida</taxon>
        <taxon>Acari</taxon>
        <taxon>Acariformes</taxon>
        <taxon>Sarcoptiformes</taxon>
        <taxon>Oribatida</taxon>
        <taxon>Brachypylina</taxon>
        <taxon>Oppioidea</taxon>
        <taxon>Oppiidae</taxon>
        <taxon>Oppiella</taxon>
    </lineage>
</organism>
<dbReference type="GO" id="GO:0004348">
    <property type="term" value="F:glucosylceramidase activity"/>
    <property type="evidence" value="ECO:0007669"/>
    <property type="project" value="UniProtKB-EC"/>
</dbReference>
<comment type="pathway">
    <text evidence="3">Sphingolipid metabolism.</text>
</comment>
<comment type="similarity">
    <text evidence="4 12">Belongs to the glycosyl hydrolase 30 family.</text>
</comment>
<feature type="domain" description="Glycosyl hydrolase family 30 TIM-barrel" evidence="14">
    <location>
        <begin position="612"/>
        <end position="665"/>
    </location>
</feature>
<protein>
    <recommendedName>
        <fullName evidence="5 12">Glucosylceramidase</fullName>
        <ecNumber evidence="5 12">3.2.1.45</ecNumber>
    </recommendedName>
</protein>
<name>A0A7R9M907_9ACAR</name>
<feature type="compositionally biased region" description="Basic and acidic residues" evidence="13">
    <location>
        <begin position="16"/>
        <end position="39"/>
    </location>
</feature>
<dbReference type="GO" id="GO:0010605">
    <property type="term" value="P:negative regulation of macromolecule metabolic process"/>
    <property type="evidence" value="ECO:0007669"/>
    <property type="project" value="UniProtKB-ARBA"/>
</dbReference>
<feature type="domain" description="Glycosyl hydrolase family 30 beta sandwich" evidence="15">
    <location>
        <begin position="477"/>
        <end position="525"/>
    </location>
</feature>
<reference evidence="16" key="1">
    <citation type="submission" date="2020-11" db="EMBL/GenBank/DDBJ databases">
        <authorList>
            <person name="Tran Van P."/>
        </authorList>
    </citation>
    <scope>NUCLEOTIDE SEQUENCE</scope>
</reference>
<dbReference type="GO" id="GO:0042391">
    <property type="term" value="P:regulation of membrane potential"/>
    <property type="evidence" value="ECO:0007669"/>
    <property type="project" value="UniProtKB-ARBA"/>
</dbReference>
<evidence type="ECO:0000259" key="15">
    <source>
        <dbReference type="Pfam" id="PF17189"/>
    </source>
</evidence>
<comment type="catalytic activity">
    <reaction evidence="10">
        <text>a beta-D-glucosylceramide + H2O = an N-acyl-sphingoid base + D-glucose</text>
        <dbReference type="Rhea" id="RHEA:81447"/>
        <dbReference type="ChEBI" id="CHEBI:4167"/>
        <dbReference type="ChEBI" id="CHEBI:15377"/>
        <dbReference type="ChEBI" id="CHEBI:83264"/>
        <dbReference type="ChEBI" id="CHEBI:83273"/>
    </reaction>
    <physiologicalReaction direction="left-to-right" evidence="10">
        <dbReference type="Rhea" id="RHEA:81448"/>
    </physiologicalReaction>
</comment>
<evidence type="ECO:0000256" key="1">
    <source>
        <dbReference type="ARBA" id="ARBA00001013"/>
    </source>
</evidence>
<proteinExistence type="inferred from homology"/>
<feature type="compositionally biased region" description="Polar residues" evidence="13">
    <location>
        <begin position="1"/>
        <end position="11"/>
    </location>
</feature>
<feature type="region of interest" description="Disordered" evidence="13">
    <location>
        <begin position="1"/>
        <end position="39"/>
    </location>
</feature>
<comment type="pathway">
    <text evidence="2">Lipid metabolism; sphingolipid metabolism.</text>
</comment>
<keyword evidence="7 12" id="KW-0378">Hydrolase</keyword>
<dbReference type="OrthoDB" id="6507481at2759"/>
<dbReference type="GO" id="GO:0007040">
    <property type="term" value="P:lysosome organization"/>
    <property type="evidence" value="ECO:0007669"/>
    <property type="project" value="UniProtKB-ARBA"/>
</dbReference>
<dbReference type="GO" id="GO:0008202">
    <property type="term" value="P:steroid metabolic process"/>
    <property type="evidence" value="ECO:0007669"/>
    <property type="project" value="UniProtKB-ARBA"/>
</dbReference>
<dbReference type="GO" id="GO:0032006">
    <property type="term" value="P:regulation of TOR signaling"/>
    <property type="evidence" value="ECO:0007669"/>
    <property type="project" value="UniProtKB-ARBA"/>
</dbReference>
<dbReference type="GO" id="GO:0005774">
    <property type="term" value="C:vacuolar membrane"/>
    <property type="evidence" value="ECO:0007669"/>
    <property type="project" value="UniProtKB-ARBA"/>
</dbReference>
<dbReference type="GO" id="GO:0016241">
    <property type="term" value="P:regulation of macroautophagy"/>
    <property type="evidence" value="ECO:0007669"/>
    <property type="project" value="UniProtKB-ARBA"/>
</dbReference>
<dbReference type="EMBL" id="OC922925">
    <property type="protein sequence ID" value="CAD7654516.1"/>
    <property type="molecule type" value="Genomic_DNA"/>
</dbReference>
<evidence type="ECO:0000256" key="13">
    <source>
        <dbReference type="SAM" id="MobiDB-lite"/>
    </source>
</evidence>
<evidence type="ECO:0000259" key="14">
    <source>
        <dbReference type="Pfam" id="PF02055"/>
    </source>
</evidence>
<dbReference type="GO" id="GO:0006914">
    <property type="term" value="P:autophagy"/>
    <property type="evidence" value="ECO:0007669"/>
    <property type="project" value="UniProtKB-ARBA"/>
</dbReference>
<dbReference type="Proteomes" id="UP000728032">
    <property type="component" value="Unassembled WGS sequence"/>
</dbReference>
<dbReference type="FunFam" id="3.20.20.80:FF:000030">
    <property type="entry name" value="Lysosomal acid glucosylceramidase"/>
    <property type="match status" value="1"/>
</dbReference>
<feature type="domain" description="Glycosyl hydrolase family 30 TIM-barrel" evidence="14">
    <location>
        <begin position="118"/>
        <end position="474"/>
    </location>
</feature>
<dbReference type="Pfam" id="PF17189">
    <property type="entry name" value="Glyco_hydro_30C"/>
    <property type="match status" value="1"/>
</dbReference>
<dbReference type="GO" id="GO:0006066">
    <property type="term" value="P:alcohol metabolic process"/>
    <property type="evidence" value="ECO:0007669"/>
    <property type="project" value="UniProtKB-ARBA"/>
</dbReference>
<evidence type="ECO:0000256" key="3">
    <source>
        <dbReference type="ARBA" id="ARBA00004991"/>
    </source>
</evidence>
<dbReference type="InterPro" id="IPR033452">
    <property type="entry name" value="GH30_C"/>
</dbReference>
<accession>A0A7R9M907</accession>
<evidence type="ECO:0000256" key="9">
    <source>
        <dbReference type="ARBA" id="ARBA00023098"/>
    </source>
</evidence>
<dbReference type="GO" id="GO:0016758">
    <property type="term" value="F:hexosyltransferase activity"/>
    <property type="evidence" value="ECO:0007669"/>
    <property type="project" value="UniProtKB-ARBA"/>
</dbReference>
<keyword evidence="17" id="KW-1185">Reference proteome</keyword>
<feature type="non-terminal residue" evidence="16">
    <location>
        <position position="666"/>
    </location>
</feature>
<dbReference type="InterPro" id="IPR001139">
    <property type="entry name" value="Glyco_hydro_30"/>
</dbReference>
<dbReference type="GO" id="GO:0005764">
    <property type="term" value="C:lysosome"/>
    <property type="evidence" value="ECO:0007669"/>
    <property type="project" value="UniProtKB-ARBA"/>
</dbReference>
<dbReference type="GO" id="GO:0005102">
    <property type="term" value="F:signaling receptor binding"/>
    <property type="evidence" value="ECO:0007669"/>
    <property type="project" value="UniProtKB-ARBA"/>
</dbReference>
<evidence type="ECO:0000256" key="10">
    <source>
        <dbReference type="ARBA" id="ARBA00050474"/>
    </source>
</evidence>
<dbReference type="PRINTS" id="PR00843">
    <property type="entry name" value="GLHYDRLASE30"/>
</dbReference>
<dbReference type="InterPro" id="IPR033453">
    <property type="entry name" value="Glyco_hydro_30_TIM-barrel"/>
</dbReference>
<dbReference type="PANTHER" id="PTHR11069">
    <property type="entry name" value="GLUCOSYLCERAMIDASE"/>
    <property type="match status" value="1"/>
</dbReference>
<evidence type="ECO:0000256" key="7">
    <source>
        <dbReference type="ARBA" id="ARBA00022801"/>
    </source>
</evidence>
<dbReference type="SUPFAM" id="SSF51445">
    <property type="entry name" value="(Trans)glycosidases"/>
    <property type="match status" value="2"/>
</dbReference>
<evidence type="ECO:0000256" key="5">
    <source>
        <dbReference type="ARBA" id="ARBA00012658"/>
    </source>
</evidence>
<dbReference type="GO" id="GO:0030163">
    <property type="term" value="P:protein catabolic process"/>
    <property type="evidence" value="ECO:0007669"/>
    <property type="project" value="UniProtKB-ARBA"/>
</dbReference>
<dbReference type="SUPFAM" id="SSF51011">
    <property type="entry name" value="Glycosyl hydrolase domain"/>
    <property type="match status" value="2"/>
</dbReference>
<dbReference type="Gene3D" id="3.20.20.80">
    <property type="entry name" value="Glycosidases"/>
    <property type="match status" value="2"/>
</dbReference>
<keyword evidence="8 12" id="KW-0746">Sphingolipid metabolism</keyword>
<keyword evidence="6" id="KW-0732">Signal</keyword>
<evidence type="ECO:0000256" key="11">
    <source>
        <dbReference type="ARBA" id="ARBA00051345"/>
    </source>
</evidence>
<dbReference type="Pfam" id="PF02055">
    <property type="entry name" value="Glyco_hydro_30"/>
    <property type="match status" value="2"/>
</dbReference>
<dbReference type="PANTHER" id="PTHR11069:SF23">
    <property type="entry name" value="LYSOSOMAL ACID GLUCOSYLCERAMIDASE"/>
    <property type="match status" value="1"/>
</dbReference>
<dbReference type="GO" id="GO:0006680">
    <property type="term" value="P:glucosylceramide catabolic process"/>
    <property type="evidence" value="ECO:0007669"/>
    <property type="project" value="TreeGrafter"/>
</dbReference>
<evidence type="ECO:0000256" key="8">
    <source>
        <dbReference type="ARBA" id="ARBA00022919"/>
    </source>
</evidence>
<dbReference type="InterPro" id="IPR017853">
    <property type="entry name" value="GH"/>
</dbReference>
<dbReference type="AlphaFoldDB" id="A0A7R9M907"/>
<evidence type="ECO:0000256" key="4">
    <source>
        <dbReference type="ARBA" id="ARBA00005382"/>
    </source>
</evidence>
<dbReference type="EC" id="3.2.1.45" evidence="5 12"/>
<comment type="catalytic activity">
    <reaction evidence="11">
        <text>an N-acyl-1-beta-D-glucosyl-15-methylhexadecasphing-4-enine + H2O = an N-acyl-15-methylhexadecasphing-4-enine + D-glucose</text>
        <dbReference type="Rhea" id="RHEA:34755"/>
        <dbReference type="ChEBI" id="CHEBI:4167"/>
        <dbReference type="ChEBI" id="CHEBI:15377"/>
        <dbReference type="ChEBI" id="CHEBI:70815"/>
        <dbReference type="ChEBI" id="CHEBI:70846"/>
    </reaction>
    <physiologicalReaction direction="left-to-right" evidence="11">
        <dbReference type="Rhea" id="RHEA:34756"/>
    </physiologicalReaction>
</comment>
<dbReference type="GO" id="GO:0051246">
    <property type="term" value="P:regulation of protein metabolic process"/>
    <property type="evidence" value="ECO:0007669"/>
    <property type="project" value="UniProtKB-ARBA"/>
</dbReference>
<evidence type="ECO:0000256" key="6">
    <source>
        <dbReference type="ARBA" id="ARBA00022729"/>
    </source>
</evidence>
<keyword evidence="9 12" id="KW-0443">Lipid metabolism</keyword>
<dbReference type="EMBL" id="CAJPVJ010008100">
    <property type="protein sequence ID" value="CAG2171703.1"/>
    <property type="molecule type" value="Genomic_DNA"/>
</dbReference>
<sequence>MFKDILTSSSDTGEDSVLRGPKEDNPPHGGRSVESRRECIPRAGKDTPYCVCNATVCDDLEAVTKAPKGTVLLFETNKAGERLKQSTLKIQSKQNVDSETNDETIVLTIDKTVKYQKIIGFGGAFTDASGVGLNSLPKQMATNIIRDYYSTNGIEYNIGRVPIGGADFSPRFYTYDDDHQGDFKLSTFKIQPEDYDLKMPYIKLAQNITANKLTLFGSPWSSPTWMKHEGPYGPLNGGSLIGQPGQQYFKTWANYFVKFLDAYKSNGIEFWGLTVQNEPSGVNPGKCGWNCLGFNETFERDFVKMDLGPALKAAGYGPDKLNLMIYDNGPWGPAMAKFIETCLDDSETAKYIHGIAYHCYGNGQVWDDLELLHKRYPDQFVMSTECCQEFSKRATRTVMELGVWDHAQSYARDIMSNLQHWTRGWVEWNLVLDMYGEPNWANMSALAPIHVNHTANEYYKDSTFYILGHYSKFLVKDSVRIGANADKSVNDFSYVAFVRPNDNATVLVVYNLKDKPQEFKIVDKSVVESRRECIPRAGKDTPYCVCNATFCDDLEAVTKAAKGTVLLFETNKRGERFKQSTLKIQSKQNVDSETNNETIVLTIDKTVKYQKIIGFGGAFTDAAGVSLNSLPKQMATNIIRDYYSTNGIEYNMGRVPIGGADFSPRF</sequence>